<dbReference type="AlphaFoldDB" id="A0A4Q7MQI5"/>
<reference evidence="2 3" key="1">
    <citation type="submission" date="2019-02" db="EMBL/GenBank/DDBJ databases">
        <title>Genomic Encyclopedia of Type Strains, Phase IV (KMG-IV): sequencing the most valuable type-strain genomes for metagenomic binning, comparative biology and taxonomic classification.</title>
        <authorList>
            <person name="Goeker M."/>
        </authorList>
    </citation>
    <scope>NUCLEOTIDE SEQUENCE [LARGE SCALE GENOMIC DNA]</scope>
    <source>
        <strain evidence="2 3">DSM 18116</strain>
    </source>
</reference>
<evidence type="ECO:0000313" key="3">
    <source>
        <dbReference type="Proteomes" id="UP000293874"/>
    </source>
</evidence>
<dbReference type="RefSeq" id="WP_130543369.1">
    <property type="nucleotide sequence ID" value="NZ_SGXA01000003.1"/>
</dbReference>
<protein>
    <submittedName>
        <fullName evidence="2">Imidazolonepropionase-like amidohydrolase</fullName>
    </submittedName>
</protein>
<sequence length="1032" mass="112249">MRKSGFYPPGKPLFLVWLICLFHVSLTAQTTWPVNGVADPRTSHYAFTNATLVRDAQTTIPNATLLIREGKIVAAGANVSIPSDATVIDCKGKFIYPSFIDIYSDYGIAIPQRPAGGFNFFGPQQLTSNQKGAFGWNQAIRADVEGDKLFNADDAKAKPLRDLGFGTVLTHSKDGIARGTGTVVTLANEKENLVMVKEKASAHYSFSKGSSTQSYPGSLMGTIALLRQTYLDAQWYKTAPVKEGVNISLKSFNETQSLPQIFEAGDKWADLRADRIAKEFGVQYIIKGGNNEYQRVSEIAATKAAFILPLNFPAPMDADDPNELRFTGLDDLKHWELAPTNPAALEKAGVTFAFTTSDLSNISDFTANLRKAIEYGLSETRALEALTKTPASLLGVYEKVGSLDVGKLANFIITSGNVFDAKTVILQNWVQGARYNVKDENWFDVKGTYQFTASNAKSFTLELKDGGTAAFIANDTLTGKYSYDGKLVKLSFTEGRGPRAVETIMSGVAHRNVWNGSGRDGAGNAFTWTASFSKEATAKPDTAKPKPAPDLGKVTYPFIGYGFETMPAQETILIRNATVWTSEKDGKLEGTDVLVKNGKIAAIGKNLSDAGARVIDGTGKHLTAGIIDEHSHIAAMSINEGGQSVTSEVRIGDNINPEDINIYRQLSGGVTTSHILHGSANTIGGQTQLIKLRWGADAEGLKFQGADPFIKFALGENVKRSSSQQNVRFPDSRMGVEQVLTDAFQRASDYQAALKAAAPAAAPAKGKKNTATPVASSTSVRRDLELDALVEIMNKKRFITCHSYVQSEITATMRVAEKFGFPVNTFTHILEGYKVADKMKAHGANASTFSDWWQYKMEVVDAIPQNASIMSKVGLNVAINSDDAEMARRLNQEAAKSIKYAGMSEIDALNMVTINPARMLHVDDKVGSIKVGKDADLVLWSHNPLTIYAVAEKTIVDGTVYFDRERDAQLRKQIQAEKTRLIAKLAAAKRTAGPAGAAQFQRARPRMELIHTCMDHFHSHGLLAIDVDNINE</sequence>
<organism evidence="2 3">
    <name type="scientific">Pseudobacter ginsenosidimutans</name>
    <dbReference type="NCBI Taxonomy" id="661488"/>
    <lineage>
        <taxon>Bacteria</taxon>
        <taxon>Pseudomonadati</taxon>
        <taxon>Bacteroidota</taxon>
        <taxon>Chitinophagia</taxon>
        <taxon>Chitinophagales</taxon>
        <taxon>Chitinophagaceae</taxon>
        <taxon>Pseudobacter</taxon>
    </lineage>
</organism>
<dbReference type="InterPro" id="IPR011059">
    <property type="entry name" value="Metal-dep_hydrolase_composite"/>
</dbReference>
<dbReference type="Gene3D" id="3.20.20.140">
    <property type="entry name" value="Metal-dependent hydrolases"/>
    <property type="match status" value="2"/>
</dbReference>
<dbReference type="SUPFAM" id="SSF51338">
    <property type="entry name" value="Composite domain of metallo-dependent hydrolases"/>
    <property type="match status" value="2"/>
</dbReference>
<dbReference type="GO" id="GO:0016810">
    <property type="term" value="F:hydrolase activity, acting on carbon-nitrogen (but not peptide) bonds"/>
    <property type="evidence" value="ECO:0007669"/>
    <property type="project" value="InterPro"/>
</dbReference>
<feature type="domain" description="Amidohydrolase-related" evidence="1">
    <location>
        <begin position="622"/>
        <end position="954"/>
    </location>
</feature>
<dbReference type="Gene3D" id="2.30.40.10">
    <property type="entry name" value="Urease, subunit C, domain 1"/>
    <property type="match status" value="1"/>
</dbReference>
<dbReference type="SUPFAM" id="SSF51556">
    <property type="entry name" value="Metallo-dependent hydrolases"/>
    <property type="match status" value="2"/>
</dbReference>
<dbReference type="InterPro" id="IPR006680">
    <property type="entry name" value="Amidohydro-rel"/>
</dbReference>
<dbReference type="Pfam" id="PF01979">
    <property type="entry name" value="Amidohydro_1"/>
    <property type="match status" value="2"/>
</dbReference>
<feature type="domain" description="Amidohydrolase-related" evidence="1">
    <location>
        <begin position="344"/>
        <end position="420"/>
    </location>
</feature>
<dbReference type="EMBL" id="SGXA01000003">
    <property type="protein sequence ID" value="RZS68999.1"/>
    <property type="molecule type" value="Genomic_DNA"/>
</dbReference>
<evidence type="ECO:0000259" key="1">
    <source>
        <dbReference type="Pfam" id="PF01979"/>
    </source>
</evidence>
<comment type="caution">
    <text evidence="2">The sequence shown here is derived from an EMBL/GenBank/DDBJ whole genome shotgun (WGS) entry which is preliminary data.</text>
</comment>
<accession>A0A4Q7MQI5</accession>
<gene>
    <name evidence="2" type="ORF">EV199_4823</name>
</gene>
<name>A0A4Q7MQI5_9BACT</name>
<dbReference type="PANTHER" id="PTHR43135">
    <property type="entry name" value="ALPHA-D-RIBOSE 1-METHYLPHOSPHONATE 5-TRIPHOSPHATE DIPHOSPHATASE"/>
    <property type="match status" value="1"/>
</dbReference>
<proteinExistence type="predicted"/>
<dbReference type="InterPro" id="IPR032466">
    <property type="entry name" value="Metal_Hydrolase"/>
</dbReference>
<dbReference type="Proteomes" id="UP000293874">
    <property type="component" value="Unassembled WGS sequence"/>
</dbReference>
<keyword evidence="3" id="KW-1185">Reference proteome</keyword>
<dbReference type="PANTHER" id="PTHR43135:SF3">
    <property type="entry name" value="ALPHA-D-RIBOSE 1-METHYLPHOSPHONATE 5-TRIPHOSPHATE DIPHOSPHATASE"/>
    <property type="match status" value="1"/>
</dbReference>
<keyword evidence="2" id="KW-0378">Hydrolase</keyword>
<evidence type="ECO:0000313" key="2">
    <source>
        <dbReference type="EMBL" id="RZS68999.1"/>
    </source>
</evidence>
<dbReference type="InterPro" id="IPR051781">
    <property type="entry name" value="Metallo-dep_Hydrolase"/>
</dbReference>